<evidence type="ECO:0000256" key="8">
    <source>
        <dbReference type="ARBA" id="ARBA00022832"/>
    </source>
</evidence>
<evidence type="ECO:0000256" key="10">
    <source>
        <dbReference type="ARBA" id="ARBA00023098"/>
    </source>
</evidence>
<evidence type="ECO:0000256" key="1">
    <source>
        <dbReference type="ARBA" id="ARBA00004651"/>
    </source>
</evidence>
<dbReference type="GO" id="GO:0005789">
    <property type="term" value="C:endoplasmic reticulum membrane"/>
    <property type="evidence" value="ECO:0007669"/>
    <property type="project" value="TreeGrafter"/>
</dbReference>
<name>A0A8J9ZGL6_BRALA</name>
<feature type="domain" description="AMP-binding enzyme C-terminal" evidence="18">
    <location>
        <begin position="502"/>
        <end position="578"/>
    </location>
</feature>
<evidence type="ECO:0000256" key="14">
    <source>
        <dbReference type="ARBA" id="ARBA00036527"/>
    </source>
</evidence>
<comment type="subcellular location">
    <subcellularLocation>
        <location evidence="1">Cell membrane</location>
        <topology evidence="1">Multi-pass membrane protein</topology>
    </subcellularLocation>
</comment>
<keyword evidence="3" id="KW-0813">Transport</keyword>
<dbReference type="SUPFAM" id="SSF56801">
    <property type="entry name" value="Acetyl-CoA synthetase-like"/>
    <property type="match status" value="1"/>
</dbReference>
<dbReference type="GO" id="GO:0004467">
    <property type="term" value="F:long-chain fatty acid-CoA ligase activity"/>
    <property type="evidence" value="ECO:0007669"/>
    <property type="project" value="UniProtKB-EC"/>
</dbReference>
<dbReference type="Gene3D" id="3.30.300.30">
    <property type="match status" value="1"/>
</dbReference>
<evidence type="ECO:0000256" key="3">
    <source>
        <dbReference type="ARBA" id="ARBA00022448"/>
    </source>
</evidence>
<evidence type="ECO:0000256" key="16">
    <source>
        <dbReference type="ARBA" id="ARBA00048666"/>
    </source>
</evidence>
<reference evidence="19" key="1">
    <citation type="submission" date="2022-01" db="EMBL/GenBank/DDBJ databases">
        <authorList>
            <person name="Braso-Vives M."/>
        </authorList>
    </citation>
    <scope>NUCLEOTIDE SEQUENCE</scope>
</reference>
<dbReference type="GO" id="GO:0005886">
    <property type="term" value="C:plasma membrane"/>
    <property type="evidence" value="ECO:0007669"/>
    <property type="project" value="UniProtKB-SubCell"/>
</dbReference>
<dbReference type="FunFam" id="3.40.50.12780:FF:000005">
    <property type="entry name" value="Solute carrier family 27 member 6"/>
    <property type="match status" value="1"/>
</dbReference>
<protein>
    <recommendedName>
        <fullName evidence="13">long-chain-fatty-acid--CoA ligase</fullName>
        <ecNumber evidence="13">6.2.1.3</ecNumber>
    </recommendedName>
    <alternativeName>
        <fullName evidence="15">Long-chain-fatty-acid--CoA ligase</fullName>
    </alternativeName>
</protein>
<keyword evidence="5" id="KW-0436">Ligase</keyword>
<evidence type="ECO:0000259" key="18">
    <source>
        <dbReference type="Pfam" id="PF13193"/>
    </source>
</evidence>
<evidence type="ECO:0000259" key="17">
    <source>
        <dbReference type="Pfam" id="PF00501"/>
    </source>
</evidence>
<evidence type="ECO:0000313" key="19">
    <source>
        <dbReference type="EMBL" id="CAH1254268.1"/>
    </source>
</evidence>
<dbReference type="InterPro" id="IPR000873">
    <property type="entry name" value="AMP-dep_synth/lig_dom"/>
</dbReference>
<evidence type="ECO:0000256" key="5">
    <source>
        <dbReference type="ARBA" id="ARBA00022598"/>
    </source>
</evidence>
<evidence type="ECO:0000256" key="7">
    <source>
        <dbReference type="ARBA" id="ARBA00022741"/>
    </source>
</evidence>
<comment type="catalytic activity">
    <reaction evidence="12">
        <text>a long-chain fatty acid + ATP + CoA = a long-chain fatty acyl-CoA + AMP + diphosphate</text>
        <dbReference type="Rhea" id="RHEA:15421"/>
        <dbReference type="ChEBI" id="CHEBI:30616"/>
        <dbReference type="ChEBI" id="CHEBI:33019"/>
        <dbReference type="ChEBI" id="CHEBI:57287"/>
        <dbReference type="ChEBI" id="CHEBI:57560"/>
        <dbReference type="ChEBI" id="CHEBI:83139"/>
        <dbReference type="ChEBI" id="CHEBI:456215"/>
        <dbReference type="EC" id="6.2.1.3"/>
    </reaction>
    <physiologicalReaction direction="left-to-right" evidence="12">
        <dbReference type="Rhea" id="RHEA:15422"/>
    </physiologicalReaction>
</comment>
<dbReference type="EMBL" id="OV696687">
    <property type="protein sequence ID" value="CAH1254268.1"/>
    <property type="molecule type" value="Genomic_DNA"/>
</dbReference>
<evidence type="ECO:0000256" key="15">
    <source>
        <dbReference type="ARBA" id="ARBA00041297"/>
    </source>
</evidence>
<dbReference type="OrthoDB" id="288590at2759"/>
<evidence type="ECO:0000256" key="4">
    <source>
        <dbReference type="ARBA" id="ARBA00022475"/>
    </source>
</evidence>
<keyword evidence="6" id="KW-0812">Transmembrane</keyword>
<dbReference type="FunFam" id="3.30.300.30:FF:000002">
    <property type="entry name" value="Long-chain fatty acid transport protein 1"/>
    <property type="match status" value="1"/>
</dbReference>
<accession>A0A8J9ZGL6</accession>
<keyword evidence="4" id="KW-1003">Cell membrane</keyword>
<dbReference type="EC" id="6.2.1.3" evidence="13"/>
<evidence type="ECO:0000256" key="2">
    <source>
        <dbReference type="ARBA" id="ARBA00006432"/>
    </source>
</evidence>
<dbReference type="AlphaFoldDB" id="A0A8J9ZGL6"/>
<comment type="similarity">
    <text evidence="2">Belongs to the ATP-dependent AMP-binding enzyme family.</text>
</comment>
<dbReference type="InterPro" id="IPR020845">
    <property type="entry name" value="AMP-binding_CS"/>
</dbReference>
<keyword evidence="9" id="KW-1133">Transmembrane helix</keyword>
<gene>
    <name evidence="19" type="primary">SLC27A2</name>
    <name evidence="19" type="ORF">BLAG_LOCUS13745</name>
</gene>
<keyword evidence="20" id="KW-1185">Reference proteome</keyword>
<dbReference type="GO" id="GO:0044539">
    <property type="term" value="P:long-chain fatty acid import into cell"/>
    <property type="evidence" value="ECO:0007669"/>
    <property type="project" value="TreeGrafter"/>
</dbReference>
<sequence length="626" mass="70505">MMKPLEVVLYAAVGGVSSALVAASIVYPNLWRDIKVIRRAMEPQSRTRQYLSAEPPVTTVDRFLHQVQLQPDKPFLLFEDEVYTYKDMDVMSNKVANFFQGEGYRCGDTVAMLIYNEPAFIWTFLGLAKLGVKMAFLNTNLRTKSLLHCFKVAETKTLIVGQDDDLLDAALEILAELQEEGATIWLQGDKAPLKGFLSLDDRVKRASDETIPFKLWETVTANDPICYIYTSGTTGLPKAAVFSHRKMVQFSMGPVYAGLRREETMYVVLPLYHSNAFGMMGGVIEQGATLALTRKFSARQFWDDCRKYNASVIPYIGELLRYLCLQPKRPNDRQNNVRLAIGNGLRPDVWGEFQDRFGVPEIVETYGASEGNVFFINLTNKKGSIGVASPLLRKLDDRPIFLLKADLETNKPVRDKNGRCAEVKAGEPGLLVAPIDDTSPFDGYKANRQQTDKKILRDVFEDGDVFFDSGDLLKRDKDYNLYFVDRLGDTFRWKGENVATTEVAEVLHEMEGVQEVIVYGVKVPGQDGQVGMAAIVQHPGHQVDLSAMFTHLSSRLPTYARPTFLRLSTNADITPTFKYRKVDLVKEGFDPTVVSDPLYVRDNQGKTFVTLDLEAYRRIVEGRAKL</sequence>
<dbReference type="Proteomes" id="UP000838412">
    <property type="component" value="Chromosome 2"/>
</dbReference>
<dbReference type="NCBIfam" id="NF006134">
    <property type="entry name" value="PRK08279.1"/>
    <property type="match status" value="1"/>
</dbReference>
<keyword evidence="11" id="KW-0472">Membrane</keyword>
<keyword evidence="10" id="KW-0443">Lipid metabolism</keyword>
<dbReference type="PROSITE" id="PS00455">
    <property type="entry name" value="AMP_BINDING"/>
    <property type="match status" value="1"/>
</dbReference>
<proteinExistence type="inferred from homology"/>
<evidence type="ECO:0000256" key="9">
    <source>
        <dbReference type="ARBA" id="ARBA00022989"/>
    </source>
</evidence>
<evidence type="ECO:0000256" key="6">
    <source>
        <dbReference type="ARBA" id="ARBA00022692"/>
    </source>
</evidence>
<dbReference type="Gene3D" id="3.40.50.12780">
    <property type="entry name" value="N-terminal domain of ligase-like"/>
    <property type="match status" value="1"/>
</dbReference>
<evidence type="ECO:0000313" key="20">
    <source>
        <dbReference type="Proteomes" id="UP000838412"/>
    </source>
</evidence>
<dbReference type="Pfam" id="PF13193">
    <property type="entry name" value="AMP-binding_C"/>
    <property type="match status" value="1"/>
</dbReference>
<comment type="catalytic activity">
    <reaction evidence="16">
        <text>tetracosanoate + ATP + CoA = tetracosanoyl-CoA + AMP + diphosphate</text>
        <dbReference type="Rhea" id="RHEA:33639"/>
        <dbReference type="ChEBI" id="CHEBI:30616"/>
        <dbReference type="ChEBI" id="CHEBI:31014"/>
        <dbReference type="ChEBI" id="CHEBI:33019"/>
        <dbReference type="ChEBI" id="CHEBI:57287"/>
        <dbReference type="ChEBI" id="CHEBI:65052"/>
        <dbReference type="ChEBI" id="CHEBI:456215"/>
    </reaction>
    <physiologicalReaction direction="left-to-right" evidence="16">
        <dbReference type="Rhea" id="RHEA:33640"/>
    </physiologicalReaction>
</comment>
<dbReference type="InterPro" id="IPR045851">
    <property type="entry name" value="AMP-bd_C_sf"/>
</dbReference>
<comment type="catalytic activity">
    <reaction evidence="14">
        <text>a very long-chain fatty acid + ATP + CoA = a very long-chain fatty acyl-CoA + AMP + diphosphate</text>
        <dbReference type="Rhea" id="RHEA:54536"/>
        <dbReference type="ChEBI" id="CHEBI:30616"/>
        <dbReference type="ChEBI" id="CHEBI:33019"/>
        <dbReference type="ChEBI" id="CHEBI:57287"/>
        <dbReference type="ChEBI" id="CHEBI:58950"/>
        <dbReference type="ChEBI" id="CHEBI:138261"/>
        <dbReference type="ChEBI" id="CHEBI:456215"/>
    </reaction>
    <physiologicalReaction direction="left-to-right" evidence="14">
        <dbReference type="Rhea" id="RHEA:54537"/>
    </physiologicalReaction>
</comment>
<dbReference type="Pfam" id="PF00501">
    <property type="entry name" value="AMP-binding"/>
    <property type="match status" value="1"/>
</dbReference>
<dbReference type="GO" id="GO:0000166">
    <property type="term" value="F:nucleotide binding"/>
    <property type="evidence" value="ECO:0007669"/>
    <property type="project" value="UniProtKB-KW"/>
</dbReference>
<dbReference type="InterPro" id="IPR042099">
    <property type="entry name" value="ANL_N_sf"/>
</dbReference>
<dbReference type="GO" id="GO:0005324">
    <property type="term" value="F:long-chain fatty acid transmembrane transporter activity"/>
    <property type="evidence" value="ECO:0007669"/>
    <property type="project" value="TreeGrafter"/>
</dbReference>
<keyword evidence="8" id="KW-0276">Fatty acid metabolism</keyword>
<dbReference type="PANTHER" id="PTHR43107:SF22">
    <property type="entry name" value="VERY LONG-CHAIN ACYL-COA SYNTHETASE"/>
    <property type="match status" value="1"/>
</dbReference>
<evidence type="ECO:0000256" key="11">
    <source>
        <dbReference type="ARBA" id="ARBA00023136"/>
    </source>
</evidence>
<dbReference type="InterPro" id="IPR025110">
    <property type="entry name" value="AMP-bd_C"/>
</dbReference>
<feature type="domain" description="AMP-dependent synthetase/ligase" evidence="17">
    <location>
        <begin position="65"/>
        <end position="390"/>
    </location>
</feature>
<dbReference type="PANTHER" id="PTHR43107">
    <property type="entry name" value="LONG-CHAIN FATTY ACID TRANSPORT PROTEIN"/>
    <property type="match status" value="1"/>
</dbReference>
<evidence type="ECO:0000256" key="13">
    <source>
        <dbReference type="ARBA" id="ARBA00026121"/>
    </source>
</evidence>
<keyword evidence="7" id="KW-0547">Nucleotide-binding</keyword>
<evidence type="ECO:0000256" key="12">
    <source>
        <dbReference type="ARBA" id="ARBA00024484"/>
    </source>
</evidence>
<organism evidence="19 20">
    <name type="scientific">Branchiostoma lanceolatum</name>
    <name type="common">Common lancelet</name>
    <name type="synonym">Amphioxus lanceolatum</name>
    <dbReference type="NCBI Taxonomy" id="7740"/>
    <lineage>
        <taxon>Eukaryota</taxon>
        <taxon>Metazoa</taxon>
        <taxon>Chordata</taxon>
        <taxon>Cephalochordata</taxon>
        <taxon>Leptocardii</taxon>
        <taxon>Amphioxiformes</taxon>
        <taxon>Branchiostomatidae</taxon>
        <taxon>Branchiostoma</taxon>
    </lineage>
</organism>